<name>A0A150J642_9EURY</name>
<evidence type="ECO:0000256" key="1">
    <source>
        <dbReference type="SAM" id="MobiDB-lite"/>
    </source>
</evidence>
<dbReference type="AlphaFoldDB" id="A0A150J642"/>
<gene>
    <name evidence="3" type="ORF">AMQ22_00733</name>
</gene>
<sequence length="187" mass="21754">MEKVISNFILLLLMASIETLLSQYWMIIFSALIVLFILLIFLVRFVSMKKKGRSGIPDKKSQEKTSIFSLSKNKTSEPETKKEESIKPIYEAPQKSAPVTLSETPKIQERKKINTWADFVIEIDNLTNSLVDAKAHEYFKMSQMYRDLTRFYFDNIQNPNIGKADMDNAWNKLEACYSRIQKLLENI</sequence>
<dbReference type="EMBL" id="LNGC01000020">
    <property type="protein sequence ID" value="KYC52585.1"/>
    <property type="molecule type" value="Genomic_DNA"/>
</dbReference>
<evidence type="ECO:0000256" key="2">
    <source>
        <dbReference type="SAM" id="Phobius"/>
    </source>
</evidence>
<keyword evidence="2" id="KW-0472">Membrane</keyword>
<evidence type="ECO:0000313" key="3">
    <source>
        <dbReference type="EMBL" id="KYC52585.1"/>
    </source>
</evidence>
<evidence type="ECO:0000313" key="4">
    <source>
        <dbReference type="Proteomes" id="UP000075398"/>
    </source>
</evidence>
<comment type="caution">
    <text evidence="3">The sequence shown here is derived from an EMBL/GenBank/DDBJ whole genome shotgun (WGS) entry which is preliminary data.</text>
</comment>
<feature type="compositionally biased region" description="Basic and acidic residues" evidence="1">
    <location>
        <begin position="74"/>
        <end position="86"/>
    </location>
</feature>
<organism evidence="3 4">
    <name type="scientific">Candidatus Methanofastidiosum methylothiophilum</name>
    <dbReference type="NCBI Taxonomy" id="1705564"/>
    <lineage>
        <taxon>Archaea</taxon>
        <taxon>Methanobacteriati</taxon>
        <taxon>Methanobacteriota</taxon>
        <taxon>Stenosarchaea group</taxon>
        <taxon>Candidatus Methanofastidiosia</taxon>
        <taxon>Candidatus Methanofastidiosales</taxon>
        <taxon>Candidatus Methanofastidiosaceae</taxon>
        <taxon>Candidatus Methanofastidiosum</taxon>
    </lineage>
</organism>
<feature type="transmembrane region" description="Helical" evidence="2">
    <location>
        <begin position="25"/>
        <end position="46"/>
    </location>
</feature>
<keyword evidence="2" id="KW-0812">Transmembrane</keyword>
<keyword evidence="2" id="KW-1133">Transmembrane helix</keyword>
<feature type="region of interest" description="Disordered" evidence="1">
    <location>
        <begin position="52"/>
        <end position="87"/>
    </location>
</feature>
<dbReference type="Proteomes" id="UP000075398">
    <property type="component" value="Unassembled WGS sequence"/>
</dbReference>
<protein>
    <submittedName>
        <fullName evidence="3">Uncharacterized protein</fullName>
    </submittedName>
</protein>
<feature type="compositionally biased region" description="Polar residues" evidence="1">
    <location>
        <begin position="64"/>
        <end position="73"/>
    </location>
</feature>
<reference evidence="3 4" key="1">
    <citation type="journal article" date="2016" name="ISME J.">
        <title>Chasing the elusive Euryarchaeota class WSA2: genomes reveal a uniquely fastidious methyl-reducing methanogen.</title>
        <authorList>
            <person name="Nobu M.K."/>
            <person name="Narihiro T."/>
            <person name="Kuroda K."/>
            <person name="Mei R."/>
            <person name="Liu W.T."/>
        </authorList>
    </citation>
    <scope>NUCLEOTIDE SEQUENCE [LARGE SCALE GENOMIC DNA]</scope>
    <source>
        <strain evidence="3">U1lsi0528_Bin055</strain>
    </source>
</reference>
<accession>A0A150J642</accession>
<proteinExistence type="predicted"/>